<reference evidence="1" key="1">
    <citation type="journal article" date="2014" name="Front. Microbiol.">
        <title>High frequency of phylogenetically diverse reductive dehalogenase-homologous genes in deep subseafloor sedimentary metagenomes.</title>
        <authorList>
            <person name="Kawai M."/>
            <person name="Futagami T."/>
            <person name="Toyoda A."/>
            <person name="Takaki Y."/>
            <person name="Nishi S."/>
            <person name="Hori S."/>
            <person name="Arai W."/>
            <person name="Tsubouchi T."/>
            <person name="Morono Y."/>
            <person name="Uchiyama I."/>
            <person name="Ito T."/>
            <person name="Fujiyama A."/>
            <person name="Inagaki F."/>
            <person name="Takami H."/>
        </authorList>
    </citation>
    <scope>NUCLEOTIDE SEQUENCE</scope>
    <source>
        <strain evidence="1">Expedition CK06-06</strain>
    </source>
</reference>
<evidence type="ECO:0000313" key="1">
    <source>
        <dbReference type="EMBL" id="GAH86123.1"/>
    </source>
</evidence>
<protein>
    <submittedName>
        <fullName evidence="1">Uncharacterized protein</fullName>
    </submittedName>
</protein>
<name>X1KVY1_9ZZZZ</name>
<comment type="caution">
    <text evidence="1">The sequence shown here is derived from an EMBL/GenBank/DDBJ whole genome shotgun (WGS) entry which is preliminary data.</text>
</comment>
<gene>
    <name evidence="1" type="ORF">S03H2_56190</name>
</gene>
<dbReference type="AlphaFoldDB" id="X1KVY1"/>
<proteinExistence type="predicted"/>
<accession>X1KVY1</accession>
<dbReference type="EMBL" id="BARU01035936">
    <property type="protein sequence ID" value="GAH86123.1"/>
    <property type="molecule type" value="Genomic_DNA"/>
</dbReference>
<sequence>MNNEDGKFDKGRYTSIPETKNIKLPINKEKIRLGI</sequence>
<feature type="non-terminal residue" evidence="1">
    <location>
        <position position="35"/>
    </location>
</feature>
<organism evidence="1">
    <name type="scientific">marine sediment metagenome</name>
    <dbReference type="NCBI Taxonomy" id="412755"/>
    <lineage>
        <taxon>unclassified sequences</taxon>
        <taxon>metagenomes</taxon>
        <taxon>ecological metagenomes</taxon>
    </lineage>
</organism>